<keyword evidence="7 11" id="KW-0804">Transcription</keyword>
<comment type="subunit">
    <text evidence="9">The DNA-dependent RNA polymerase used for intermediate and late genes expression consists of eight subunits Rpo30/OPG66, Rpo7/OPG90, Rpo22/OPG103, Rpo147/OPG105, Rpo18/OPG119, Rpo19/OPG131, Rpo132/OPG151 and Rpo35/OPG156. The same holoenzyme, with the addition of the transcription-specificity factor OPG109, is used for early gene expression.</text>
</comment>
<dbReference type="GO" id="GO:0044423">
    <property type="term" value="C:virion component"/>
    <property type="evidence" value="ECO:0007669"/>
    <property type="project" value="UniProtKB-UniRule"/>
</dbReference>
<reference evidence="12 13" key="1">
    <citation type="submission" date="2014-09" db="EMBL/GenBank/DDBJ databases">
        <title>Parapoxvirus (PPV) of red deer reveals sub-clinical infection and confirms a unique species.</title>
        <authorList>
            <person name="Friederichs S."/>
            <person name="Stefan K."/>
            <person name="Helmut B."/>
            <person name="Heike L."/>
            <person name="Mathias B."/>
        </authorList>
    </citation>
    <scope>NUCLEOTIDE SEQUENCE [LARGE SCALE GENOMIC DNA]</scope>
    <source>
        <strain evidence="12">HL953</strain>
    </source>
</reference>
<keyword evidence="6 11" id="KW-0946">Virion</keyword>
<evidence type="ECO:0000256" key="4">
    <source>
        <dbReference type="ARBA" id="ARBA00022679"/>
    </source>
</evidence>
<evidence type="ECO:0000256" key="10">
    <source>
        <dbReference type="ARBA" id="ARBA00048552"/>
    </source>
</evidence>
<keyword evidence="4 11" id="KW-0808">Transferase</keyword>
<evidence type="ECO:0000256" key="2">
    <source>
        <dbReference type="ARBA" id="ARBA00008385"/>
    </source>
</evidence>
<dbReference type="GO" id="GO:0003677">
    <property type="term" value="F:DNA binding"/>
    <property type="evidence" value="ECO:0007669"/>
    <property type="project" value="UniProtKB-UniRule"/>
</dbReference>
<dbReference type="EC" id="2.7.7.6" evidence="11"/>
<evidence type="ECO:0000256" key="11">
    <source>
        <dbReference type="PIRNR" id="PIRNR000744"/>
    </source>
</evidence>
<organism evidence="12 13">
    <name type="scientific">Parapoxvirus red deer/HL953</name>
    <dbReference type="NCBI Taxonomy" id="1579460"/>
    <lineage>
        <taxon>Viruses</taxon>
        <taxon>Varidnaviria</taxon>
        <taxon>Bamfordvirae</taxon>
        <taxon>Nucleocytoviricota</taxon>
        <taxon>Pokkesviricetes</taxon>
        <taxon>Chitovirales</taxon>
        <taxon>Poxviridae</taxon>
        <taxon>Chordopoxvirinae</taxon>
        <taxon>Parapoxvirus</taxon>
        <taxon>Parapoxvirus reddeerpox</taxon>
        <taxon>Red deerpox virus</taxon>
    </lineage>
</organism>
<dbReference type="InterPro" id="IPR007937">
    <property type="entry name" value="RNA_Pol_22kDa_poxvir"/>
</dbReference>
<dbReference type="RefSeq" id="YP_009112793.1">
    <property type="nucleotide sequence ID" value="NC_025963.1"/>
</dbReference>
<evidence type="ECO:0000313" key="13">
    <source>
        <dbReference type="Proteomes" id="UP000107385"/>
    </source>
</evidence>
<comment type="function">
    <text evidence="8">Part of the DNA-dependent RNA polymerase which catalyzes the transcription of viral DNA into RNA using the four ribonucleoside triphosphates as substrates. Responsible for the transcription of early, intermediate and late genes. DNA-dependent RNA polymerase associates with the early transcription factor (ETF), itself composed of OPG118 and OPG133, thereby allowing the early genes transcription. Late transcription, and probably also intermediate transcription, require newly synthesized RNA polymerase.</text>
</comment>
<dbReference type="PIRSF" id="PIRSF000744">
    <property type="entry name" value="RPO22"/>
    <property type="match status" value="1"/>
</dbReference>
<comment type="subcellular location">
    <subcellularLocation>
        <location evidence="1">Virion</location>
    </subcellularLocation>
</comment>
<dbReference type="KEGG" id="vg:22647452"/>
<dbReference type="Pfam" id="PF05273">
    <property type="entry name" value="Pox_RNA_Pol_22"/>
    <property type="match status" value="1"/>
</dbReference>
<dbReference type="Proteomes" id="UP000107385">
    <property type="component" value="Segment"/>
</dbReference>
<proteinExistence type="inferred from homology"/>
<evidence type="ECO:0000313" key="12">
    <source>
        <dbReference type="EMBL" id="AIZ77305.1"/>
    </source>
</evidence>
<name>A0A0A7M9R4_9POXV</name>
<dbReference type="GeneID" id="22647452"/>
<evidence type="ECO:0000256" key="6">
    <source>
        <dbReference type="ARBA" id="ARBA00022844"/>
    </source>
</evidence>
<dbReference type="GO" id="GO:0000428">
    <property type="term" value="C:DNA-directed RNA polymerase complex"/>
    <property type="evidence" value="ECO:0007669"/>
    <property type="project" value="UniProtKB-UniRule"/>
</dbReference>
<dbReference type="EMBL" id="KM502564">
    <property type="protein sequence ID" value="AIZ77305.1"/>
    <property type="molecule type" value="Genomic_DNA"/>
</dbReference>
<evidence type="ECO:0000256" key="9">
    <source>
        <dbReference type="ARBA" id="ARBA00046483"/>
    </source>
</evidence>
<dbReference type="GO" id="GO:0019083">
    <property type="term" value="P:viral transcription"/>
    <property type="evidence" value="ECO:0007669"/>
    <property type="project" value="UniProtKB-UniRule"/>
</dbReference>
<dbReference type="OrthoDB" id="9640at10239"/>
<evidence type="ECO:0000256" key="5">
    <source>
        <dbReference type="ARBA" id="ARBA00022695"/>
    </source>
</evidence>
<evidence type="ECO:0000256" key="7">
    <source>
        <dbReference type="ARBA" id="ARBA00023163"/>
    </source>
</evidence>
<keyword evidence="3 11" id="KW-0240">DNA-directed RNA polymerase</keyword>
<dbReference type="GO" id="GO:0003899">
    <property type="term" value="F:DNA-directed RNA polymerase activity"/>
    <property type="evidence" value="ECO:0007669"/>
    <property type="project" value="UniProtKB-EC"/>
</dbReference>
<evidence type="ECO:0000256" key="3">
    <source>
        <dbReference type="ARBA" id="ARBA00022478"/>
    </source>
</evidence>
<keyword evidence="5 11" id="KW-0548">Nucleotidyltransferase</keyword>
<keyword evidence="13" id="KW-1185">Reference proteome</keyword>
<evidence type="ECO:0000256" key="8">
    <source>
        <dbReference type="ARBA" id="ARBA00034678"/>
    </source>
</evidence>
<sequence>MNRHNVRYLAKILCLKAEVRSDPFAVISRETVARYDIDVSYGDLVSVVAVTRKIEGERTVFQVFSETSVAYSPLPDDYGEPILITAYLQHEHTRFPASMLYIDVLASDMFPVFKRPTEEECAVIAAMQRVGGRKEAVLKLPRMLDTELVVKILHLPDRPLRMVRFMRRNMVTGVEIADRSVSVVLD</sequence>
<comment type="similarity">
    <text evidence="2 11">Belongs to the poxviridae DNA-directed RNA polymerase 22 kDa subunit family.</text>
</comment>
<protein>
    <recommendedName>
        <fullName evidence="11">DNA-directed RNA polymerase subunit</fullName>
        <ecNumber evidence="11">2.7.7.6</ecNumber>
    </recommendedName>
</protein>
<accession>A0A0A7M9R4</accession>
<evidence type="ECO:0000256" key="1">
    <source>
        <dbReference type="ARBA" id="ARBA00004328"/>
    </source>
</evidence>
<comment type="catalytic activity">
    <reaction evidence="10 11">
        <text>RNA(n) + a ribonucleoside 5'-triphosphate = RNA(n+1) + diphosphate</text>
        <dbReference type="Rhea" id="RHEA:21248"/>
        <dbReference type="Rhea" id="RHEA-COMP:14527"/>
        <dbReference type="Rhea" id="RHEA-COMP:17342"/>
        <dbReference type="ChEBI" id="CHEBI:33019"/>
        <dbReference type="ChEBI" id="CHEBI:61557"/>
        <dbReference type="ChEBI" id="CHEBI:140395"/>
        <dbReference type="EC" id="2.7.7.6"/>
    </reaction>
</comment>